<organism evidence="1 2">
    <name type="scientific">Clostridium baratii str. Sullivan</name>
    <dbReference type="NCBI Taxonomy" id="1415775"/>
    <lineage>
        <taxon>Bacteria</taxon>
        <taxon>Bacillati</taxon>
        <taxon>Bacillota</taxon>
        <taxon>Clostridia</taxon>
        <taxon>Eubacteriales</taxon>
        <taxon>Clostridiaceae</taxon>
        <taxon>Clostridium</taxon>
    </lineage>
</organism>
<name>A0A0A7G0E8_9CLOT</name>
<dbReference type="Proteomes" id="UP000030635">
    <property type="component" value="Chromosome"/>
</dbReference>
<proteinExistence type="predicted"/>
<accession>A0A0A7G0E8</accession>
<evidence type="ECO:0000313" key="1">
    <source>
        <dbReference type="EMBL" id="AIY84670.1"/>
    </source>
</evidence>
<dbReference type="OrthoDB" id="3268660at2"/>
<dbReference type="AlphaFoldDB" id="A0A0A7G0E8"/>
<dbReference type="EMBL" id="CP006905">
    <property type="protein sequence ID" value="AIY84670.1"/>
    <property type="molecule type" value="Genomic_DNA"/>
</dbReference>
<dbReference type="HOGENOM" id="CLU_2615697_0_0_9"/>
<sequence>MYISFLRKLICKYLSRHYISTYDTLCPGDTSTLEECFGPKSGKKDDAKLLEAEFTVVNKDGSNTYIEYDTKLGTYTES</sequence>
<dbReference type="KEGG" id="cbv:U729_2443"/>
<protein>
    <submittedName>
        <fullName evidence="1">Uncharacterized protein</fullName>
    </submittedName>
</protein>
<gene>
    <name evidence="1" type="ORF">U729_2443</name>
</gene>
<dbReference type="RefSeq" id="WP_039315407.1">
    <property type="nucleotide sequence ID" value="NZ_CP006905.1"/>
</dbReference>
<reference evidence="1 2" key="1">
    <citation type="journal article" date="2015" name="Infect. Genet. Evol.">
        <title>Genomic sequences of six botulinum neurotoxin-producing strains representing three clostridial species illustrate the mobility and diversity of botulinum neurotoxin genes.</title>
        <authorList>
            <person name="Smith T.J."/>
            <person name="Hill K.K."/>
            <person name="Xie G."/>
            <person name="Foley B.T."/>
            <person name="Williamson C.H."/>
            <person name="Foster J.T."/>
            <person name="Johnson S.L."/>
            <person name="Chertkov O."/>
            <person name="Teshima H."/>
            <person name="Gibbons H.S."/>
            <person name="Johnsky L.A."/>
            <person name="Karavis M.A."/>
            <person name="Smith L.A."/>
        </authorList>
    </citation>
    <scope>NUCLEOTIDE SEQUENCE [LARGE SCALE GENOMIC DNA]</scope>
    <source>
        <strain evidence="1">Sullivan</strain>
    </source>
</reference>
<keyword evidence="2" id="KW-1185">Reference proteome</keyword>
<evidence type="ECO:0000313" key="2">
    <source>
        <dbReference type="Proteomes" id="UP000030635"/>
    </source>
</evidence>